<dbReference type="InterPro" id="IPR050465">
    <property type="entry name" value="UPF0194_transport"/>
</dbReference>
<evidence type="ECO:0000256" key="4">
    <source>
        <dbReference type="SAM" id="Phobius"/>
    </source>
</evidence>
<evidence type="ECO:0000256" key="1">
    <source>
        <dbReference type="ARBA" id="ARBA00004196"/>
    </source>
</evidence>
<reference evidence="5 6" key="1">
    <citation type="submission" date="2019-07" db="EMBL/GenBank/DDBJ databases">
        <title>Whole genome shotgun sequence of Rhodospirillum oryzae NBRC 107573.</title>
        <authorList>
            <person name="Hosoyama A."/>
            <person name="Uohara A."/>
            <person name="Ohji S."/>
            <person name="Ichikawa N."/>
        </authorList>
    </citation>
    <scope>NUCLEOTIDE SEQUENCE [LARGE SCALE GENOMIC DNA]</scope>
    <source>
        <strain evidence="5 6">NBRC 107573</strain>
    </source>
</reference>
<keyword evidence="4" id="KW-1133">Transmembrane helix</keyword>
<evidence type="ECO:0000256" key="2">
    <source>
        <dbReference type="ARBA" id="ARBA00023054"/>
    </source>
</evidence>
<dbReference type="Gene3D" id="2.40.50.100">
    <property type="match status" value="1"/>
</dbReference>
<evidence type="ECO:0000313" key="6">
    <source>
        <dbReference type="Proteomes" id="UP000321567"/>
    </source>
</evidence>
<sequence>MSRGVSFLFQGSVIHGTPAVFVAVLGLAVSMAWGGPLWAETPPPGGADAQVGGSAIVARGRIDVPIRMTTLYASTTTATPMVARVSVVEGEALKKDQVVATLSNQDLASAVVRVAEQELRLAEEKLKAVQGPARDHEVQAKEAEIDAAVAKQRQTASQAHRANQLRQTDAMAAAAEELRVQEHAEAQANLEMARHQLVAMREQLRTDRAIAAVERDRAEAQLAQAKAELETTLVRAPFDAVVLKVFAHDGGAVAGTGIARIADLQSLRVIADVPEVDAARVRVGNEAFTMLRGSTTPLPGHVTRIANVVNRQNRPDPEAAAPSDAHMVEVEVEVNDLASLPPIIGYETTVRITP</sequence>
<dbReference type="PANTHER" id="PTHR32347:SF27">
    <property type="entry name" value="RND EFFLUX PUMP MEMBRANE FUSION PROTEIN BARREL-SANDWICH DOMAIN-CONTAINING PROTEIN"/>
    <property type="match status" value="1"/>
</dbReference>
<feature type="coiled-coil region" evidence="3">
    <location>
        <begin position="183"/>
        <end position="235"/>
    </location>
</feature>
<comment type="subcellular location">
    <subcellularLocation>
        <location evidence="1">Cell envelope</location>
    </subcellularLocation>
</comment>
<dbReference type="GO" id="GO:0030313">
    <property type="term" value="C:cell envelope"/>
    <property type="evidence" value="ECO:0007669"/>
    <property type="project" value="UniProtKB-SubCell"/>
</dbReference>
<evidence type="ECO:0000313" key="5">
    <source>
        <dbReference type="EMBL" id="GEO82309.1"/>
    </source>
</evidence>
<keyword evidence="2 3" id="KW-0175">Coiled coil</keyword>
<evidence type="ECO:0008006" key="7">
    <source>
        <dbReference type="Google" id="ProtNLM"/>
    </source>
</evidence>
<keyword evidence="4" id="KW-0812">Transmembrane</keyword>
<protein>
    <recommendedName>
        <fullName evidence="7">Hemolysin D</fullName>
    </recommendedName>
</protein>
<dbReference type="SUPFAM" id="SSF111369">
    <property type="entry name" value="HlyD-like secretion proteins"/>
    <property type="match status" value="1"/>
</dbReference>
<dbReference type="AlphaFoldDB" id="A0A512HA45"/>
<dbReference type="RefSeq" id="WP_147164324.1">
    <property type="nucleotide sequence ID" value="NZ_BJZO01000070.1"/>
</dbReference>
<dbReference type="Proteomes" id="UP000321567">
    <property type="component" value="Unassembled WGS sequence"/>
</dbReference>
<dbReference type="PANTHER" id="PTHR32347">
    <property type="entry name" value="EFFLUX SYSTEM COMPONENT YKNX-RELATED"/>
    <property type="match status" value="1"/>
</dbReference>
<proteinExistence type="predicted"/>
<dbReference type="OrthoDB" id="9806939at2"/>
<dbReference type="Gene3D" id="2.40.30.170">
    <property type="match status" value="1"/>
</dbReference>
<evidence type="ECO:0000256" key="3">
    <source>
        <dbReference type="SAM" id="Coils"/>
    </source>
</evidence>
<gene>
    <name evidence="5" type="ORF">ROR02_24400</name>
</gene>
<accession>A0A512HA45</accession>
<name>A0A512HA45_9PROT</name>
<dbReference type="EMBL" id="BJZO01000070">
    <property type="protein sequence ID" value="GEO82309.1"/>
    <property type="molecule type" value="Genomic_DNA"/>
</dbReference>
<keyword evidence="6" id="KW-1185">Reference proteome</keyword>
<keyword evidence="4" id="KW-0472">Membrane</keyword>
<feature type="transmembrane region" description="Helical" evidence="4">
    <location>
        <begin position="12"/>
        <end position="33"/>
    </location>
</feature>
<organism evidence="5 6">
    <name type="scientific">Pararhodospirillum oryzae</name>
    <dbReference type="NCBI Taxonomy" id="478448"/>
    <lineage>
        <taxon>Bacteria</taxon>
        <taxon>Pseudomonadati</taxon>
        <taxon>Pseudomonadota</taxon>
        <taxon>Alphaproteobacteria</taxon>
        <taxon>Rhodospirillales</taxon>
        <taxon>Rhodospirillaceae</taxon>
        <taxon>Pararhodospirillum</taxon>
    </lineage>
</organism>
<dbReference type="Gene3D" id="1.10.287.470">
    <property type="entry name" value="Helix hairpin bin"/>
    <property type="match status" value="1"/>
</dbReference>
<comment type="caution">
    <text evidence="5">The sequence shown here is derived from an EMBL/GenBank/DDBJ whole genome shotgun (WGS) entry which is preliminary data.</text>
</comment>